<dbReference type="RefSeq" id="WP_160589843.1">
    <property type="nucleotide sequence ID" value="NZ_BAAAFP010000002.1"/>
</dbReference>
<gene>
    <name evidence="3" type="ORF">GRI32_04000</name>
</gene>
<organism evidence="3 4">
    <name type="scientific">Alteraurantiacibacter aestuarii</name>
    <dbReference type="NCBI Taxonomy" id="650004"/>
    <lineage>
        <taxon>Bacteria</taxon>
        <taxon>Pseudomonadati</taxon>
        <taxon>Pseudomonadota</taxon>
        <taxon>Alphaproteobacteria</taxon>
        <taxon>Sphingomonadales</taxon>
        <taxon>Erythrobacteraceae</taxon>
        <taxon>Alteraurantiacibacter</taxon>
    </lineage>
</organism>
<dbReference type="Gene3D" id="1.10.40.110">
    <property type="match status" value="1"/>
</dbReference>
<evidence type="ECO:0000259" key="2">
    <source>
        <dbReference type="Pfam" id="PF13462"/>
    </source>
</evidence>
<proteinExistence type="predicted"/>
<sequence length="229" mass="25010">MKRAILAGLLLAAAPLTTLSGQNARTQDWGATFSETDGGHRLGNPDAATKLITFISYSCPHCANFELQSDAPLRLNYIQTGQASLEVRHVIRNPLDLAAVLTTECGPESKFWGNHRTMLRAQERWLQVAIEATPAQTQRWTTGTVGARMRAIASDLDFYELMEPRGYSSVQLDQCLTDEAAARAVAERARADNTRWEIPGTPSFAINGAMVAGVHDWANLQRSLTAAGQ</sequence>
<dbReference type="EMBL" id="WTYY01000002">
    <property type="protein sequence ID" value="MXO87898.1"/>
    <property type="molecule type" value="Genomic_DNA"/>
</dbReference>
<keyword evidence="1" id="KW-0732">Signal</keyword>
<dbReference type="SUPFAM" id="SSF52833">
    <property type="entry name" value="Thioredoxin-like"/>
    <property type="match status" value="1"/>
</dbReference>
<comment type="caution">
    <text evidence="3">The sequence shown here is derived from an EMBL/GenBank/DDBJ whole genome shotgun (WGS) entry which is preliminary data.</text>
</comment>
<evidence type="ECO:0000313" key="4">
    <source>
        <dbReference type="Proteomes" id="UP000435243"/>
    </source>
</evidence>
<accession>A0A844ZJE5</accession>
<feature type="signal peptide" evidence="1">
    <location>
        <begin position="1"/>
        <end position="20"/>
    </location>
</feature>
<keyword evidence="4" id="KW-1185">Reference proteome</keyword>
<dbReference type="AlphaFoldDB" id="A0A844ZJE5"/>
<dbReference type="CDD" id="cd02972">
    <property type="entry name" value="DsbA_family"/>
    <property type="match status" value="1"/>
</dbReference>
<protein>
    <submittedName>
        <fullName evidence="3">Thioredoxin domain-containing protein</fullName>
    </submittedName>
</protein>
<evidence type="ECO:0000256" key="1">
    <source>
        <dbReference type="SAM" id="SignalP"/>
    </source>
</evidence>
<dbReference type="InterPro" id="IPR036249">
    <property type="entry name" value="Thioredoxin-like_sf"/>
</dbReference>
<dbReference type="OrthoDB" id="8478320at2"/>
<feature type="chain" id="PRO_5033061074" evidence="1">
    <location>
        <begin position="21"/>
        <end position="229"/>
    </location>
</feature>
<reference evidence="3 4" key="1">
    <citation type="submission" date="2019-12" db="EMBL/GenBank/DDBJ databases">
        <title>Genomic-based taxomic classification of the family Erythrobacteraceae.</title>
        <authorList>
            <person name="Xu L."/>
        </authorList>
    </citation>
    <scope>NUCLEOTIDE SEQUENCE [LARGE SCALE GENOMIC DNA]</scope>
    <source>
        <strain evidence="3 4">JCM 16339</strain>
    </source>
</reference>
<dbReference type="Pfam" id="PF13462">
    <property type="entry name" value="Thioredoxin_4"/>
    <property type="match status" value="1"/>
</dbReference>
<dbReference type="Proteomes" id="UP000435243">
    <property type="component" value="Unassembled WGS sequence"/>
</dbReference>
<dbReference type="InterPro" id="IPR012336">
    <property type="entry name" value="Thioredoxin-like_fold"/>
</dbReference>
<feature type="domain" description="Thioredoxin-like fold" evidence="2">
    <location>
        <begin position="36"/>
        <end position="224"/>
    </location>
</feature>
<evidence type="ECO:0000313" key="3">
    <source>
        <dbReference type="EMBL" id="MXO87898.1"/>
    </source>
</evidence>
<dbReference type="Gene3D" id="3.40.30.10">
    <property type="entry name" value="Glutaredoxin"/>
    <property type="match status" value="1"/>
</dbReference>
<name>A0A844ZJE5_9SPHN</name>